<evidence type="ECO:0000313" key="4">
    <source>
        <dbReference type="Proteomes" id="UP000095362"/>
    </source>
</evidence>
<reference evidence="3 4" key="1">
    <citation type="submission" date="2015-09" db="EMBL/GenBank/DDBJ databases">
        <authorList>
            <consortium name="Pathogen Informatics"/>
        </authorList>
    </citation>
    <scope>NUCLEOTIDE SEQUENCE [LARGE SCALE GENOMIC DNA]</scope>
    <source>
        <strain evidence="3 4">2789STDY5834866</strain>
    </source>
</reference>
<dbReference type="Gene3D" id="3.30.2400.10">
    <property type="entry name" value="Major capsid protein gp5"/>
    <property type="match status" value="1"/>
</dbReference>
<dbReference type="EMBL" id="CYZK01000025">
    <property type="protein sequence ID" value="CUO75008.1"/>
    <property type="molecule type" value="Genomic_DNA"/>
</dbReference>
<dbReference type="InterPro" id="IPR054612">
    <property type="entry name" value="Phage_capsid-like_C"/>
</dbReference>
<evidence type="ECO:0000313" key="3">
    <source>
        <dbReference type="EMBL" id="CUO75008.1"/>
    </source>
</evidence>
<sequence length="399" mass="43910">MNKKQYEAMRKKLMDEAEGLINEGKIKEADSKMDEVKDLDEKWDAIAQAQANFKALNEEPKPLNVFEQNGSKADFGAKVSEPENIYNSQEYRIAFMNYVVNGTKIPEKFKNEAGPTKTGDIGSVIAPVLISRIIEKMESIGMILPLVTKTTFAPGARIPASSVKPVATWVAEGGTSEKQKKTTGYIDIRGFKLRCAISMTLEAVTMSLTVFETVFVNSIAEAMVKAQEEAIVNGDGEGKPKGILNETAPEGQSIEVGDKDSLYKKLVEAEAALPLAYENGAVWNMTKKTFMAFVGEVDANGQPIARVNQGIDGKPERTLLGRKVVLNDYMDSYGAATEADTTVAFLYDWSDYMFNTNYAMTVKKYEDNDTEDEITKAVMICDGKSLELNSLVVMKKKAA</sequence>
<feature type="domain" description="Phage capsid-like C-terminal" evidence="2">
    <location>
        <begin position="123"/>
        <end position="395"/>
    </location>
</feature>
<proteinExistence type="predicted"/>
<protein>
    <submittedName>
        <fullName evidence="3">Predicted phage phi-C31 gp36 major capsid-like protein</fullName>
    </submittedName>
</protein>
<dbReference type="Pfam" id="PF05065">
    <property type="entry name" value="Phage_capsid"/>
    <property type="match status" value="1"/>
</dbReference>
<dbReference type="AlphaFoldDB" id="A0A174HPF0"/>
<name>A0A174HPF0_9FIRM</name>
<dbReference type="Proteomes" id="UP000095362">
    <property type="component" value="Unassembled WGS sequence"/>
</dbReference>
<evidence type="ECO:0000259" key="2">
    <source>
        <dbReference type="Pfam" id="PF05065"/>
    </source>
</evidence>
<dbReference type="NCBIfam" id="TIGR01554">
    <property type="entry name" value="major_cap_HK97"/>
    <property type="match status" value="1"/>
</dbReference>
<gene>
    <name evidence="3" type="ORF">ERS852481_02790</name>
</gene>
<dbReference type="InterPro" id="IPR024455">
    <property type="entry name" value="Phage_capsid"/>
</dbReference>
<comment type="subcellular location">
    <subcellularLocation>
        <location evidence="1">Virion</location>
    </subcellularLocation>
</comment>
<accession>A0A174HPF0</accession>
<dbReference type="RefSeq" id="WP_055262036.1">
    <property type="nucleotide sequence ID" value="NZ_CYZK01000025.1"/>
</dbReference>
<organism evidence="3 4">
    <name type="scientific">Coprococcus comes</name>
    <dbReference type="NCBI Taxonomy" id="410072"/>
    <lineage>
        <taxon>Bacteria</taxon>
        <taxon>Bacillati</taxon>
        <taxon>Bacillota</taxon>
        <taxon>Clostridia</taxon>
        <taxon>Lachnospirales</taxon>
        <taxon>Lachnospiraceae</taxon>
        <taxon>Coprococcus</taxon>
    </lineage>
</organism>
<dbReference type="SUPFAM" id="SSF56563">
    <property type="entry name" value="Major capsid protein gp5"/>
    <property type="match status" value="1"/>
</dbReference>
<evidence type="ECO:0000256" key="1">
    <source>
        <dbReference type="ARBA" id="ARBA00004328"/>
    </source>
</evidence>
<dbReference type="Gene3D" id="3.30.2320.10">
    <property type="entry name" value="hypothetical protein PF0899 domain"/>
    <property type="match status" value="1"/>
</dbReference>